<evidence type="ECO:0000313" key="4">
    <source>
        <dbReference type="Proteomes" id="UP000410492"/>
    </source>
</evidence>
<dbReference type="Proteomes" id="UP000410492">
    <property type="component" value="Unassembled WGS sequence"/>
</dbReference>
<evidence type="ECO:0000256" key="2">
    <source>
        <dbReference type="SAM" id="MobiDB-lite"/>
    </source>
</evidence>
<feature type="coiled-coil region" evidence="1">
    <location>
        <begin position="33"/>
        <end position="102"/>
    </location>
</feature>
<feature type="compositionally biased region" description="Basic residues" evidence="2">
    <location>
        <begin position="969"/>
        <end position="979"/>
    </location>
</feature>
<protein>
    <submittedName>
        <fullName evidence="3">Uncharacterized protein</fullName>
    </submittedName>
</protein>
<feature type="region of interest" description="Disordered" evidence="2">
    <location>
        <begin position="947"/>
        <end position="979"/>
    </location>
</feature>
<reference evidence="3 4" key="1">
    <citation type="submission" date="2019-01" db="EMBL/GenBank/DDBJ databases">
        <authorList>
            <person name="Sayadi A."/>
        </authorList>
    </citation>
    <scope>NUCLEOTIDE SEQUENCE [LARGE SCALE GENOMIC DNA]</scope>
</reference>
<feature type="coiled-coil region" evidence="1">
    <location>
        <begin position="131"/>
        <end position="161"/>
    </location>
</feature>
<gene>
    <name evidence="3" type="ORF">CALMAC_LOCUS7404</name>
</gene>
<accession>A0A653C9X9</accession>
<keyword evidence="1" id="KW-0175">Coiled coil</keyword>
<dbReference type="EMBL" id="CAACVG010007296">
    <property type="protein sequence ID" value="VEN44708.1"/>
    <property type="molecule type" value="Genomic_DNA"/>
</dbReference>
<organism evidence="3 4">
    <name type="scientific">Callosobruchus maculatus</name>
    <name type="common">Southern cowpea weevil</name>
    <name type="synonym">Pulse bruchid</name>
    <dbReference type="NCBI Taxonomy" id="64391"/>
    <lineage>
        <taxon>Eukaryota</taxon>
        <taxon>Metazoa</taxon>
        <taxon>Ecdysozoa</taxon>
        <taxon>Arthropoda</taxon>
        <taxon>Hexapoda</taxon>
        <taxon>Insecta</taxon>
        <taxon>Pterygota</taxon>
        <taxon>Neoptera</taxon>
        <taxon>Endopterygota</taxon>
        <taxon>Coleoptera</taxon>
        <taxon>Polyphaga</taxon>
        <taxon>Cucujiformia</taxon>
        <taxon>Chrysomeloidea</taxon>
        <taxon>Chrysomelidae</taxon>
        <taxon>Bruchinae</taxon>
        <taxon>Bruchini</taxon>
        <taxon>Callosobruchus</taxon>
    </lineage>
</organism>
<keyword evidence="4" id="KW-1185">Reference proteome</keyword>
<feature type="coiled-coil region" evidence="1">
    <location>
        <begin position="244"/>
        <end position="271"/>
    </location>
</feature>
<sequence length="1697" mass="194026">MDLPMQGDATLLKEKIIKTDTLLQKYQENFSKLKKATELCKFLKKKYEEAKQALEISHLENERTKFKLENIQPKYEEIGEENKRLSNELTKLTEQYQKYTLDTQSTMRNLQDELKMLQELNQYTPDQDNKIKNLEGKLKKLRAAEKKYKVEIDKLNIKQNEIYEKHKEEKCTLLKEIEKLQSQINNHQEMSQVKPNLLNNTMDLRDRLNESIQAITDLNHITQDKDELNSGESDTSLLKALNDLKLASSENETLRHQLNMKNREIAALRIKKVGHSVSVQTTKIVNSLKDTHFSEICNNITDKSDLKDIVHEGLHSNEPKINKTNIALPDLTTIVKEHSQEIVGKTSNAVTISKSAVSTQTECFDALNDLKLANTENTKLKQQLNIKNREIAALWLKKSVVSVYTQTEQIIDNSGALCHIEGSSDYFPDSCSESDFDDIDDAKQVEINLQQDQNDIHSFKSIKSTNEILDQIQPKTVSQKELSITMLPSTISAICDMSTQTENLYAGLFTRKPEMAVISTQTAVKTTAFATQTEHKYVSLSTQTDRDDSVSKCIDNSVQNDPTASDEESISDILSEMKNIPRLLSPITDMFDVKIPVAKKTIVKRSTNFANRNWKRVIHTSSLSTQKYLPWKRRMISKHIQSNTVQDSVAKALQILKRAKINFTISNETILPQGILAHPRYYCSQQVLSQNQPVESKNNFVEKLSCSFSNCATNYSHMMLNNRDGCTELLGFFKEEKESTTQTKVDIVSHITKKESSPDLVDETAKIVISKLKQEFNLIPKKRRMRSLSSSDSDISEFEKSGLNAERAVKKIKRFQSINHRQYRQTEESTSGFESCSTPLTQYSTQDSQRFGENPLEKSLNGFSPNLQSIETPLSPLSDISINQISVSKLSMNPSRVDCESQVINQYDVHPNSHRNEEIIGCHMKTPLNDGVPDVSKPKCDFKLPQPPTKYEEGQISSSETRTCTEKPPRKKKKPMGKLKSKTLRQFKEKMLIYQTKHSRAASDCKRTIENERINENPTQKKFISEATTNTLAEIKSHNGKKHDLMENKLNASKIAKSKQCKKGAKVNDEDGVAKEMPISVNHLKLDSNACGMQEKQREINMDKKYDKNIDNSGDNIGVSNKVHVKNNKSSKLSANKSQLCQPEFNTATRNSKNSLNCDAPLKNGTDIDSLQNLSSPVSINQYVEPQSKLLKTIEKVEHQETINSVDYKNEKSLDKCYTSDQLVKEVIQPDIDSSLKNLDGAVDNKTVSRRRSQRLMNLEESSSAIVQTSSKEFLNVTNNSTEVSGTNSTEKNELEANVDINCDLYIKAEKNDLDIKSVVQTDLPQVSLCDVMDSPASPEHFPEPEDYNIKIIPLYPIESINNTQNIMMDENYIEDKIQQVDNETSVKKNHTQTKFQVGNRLRKGVIKRSTKKKINVLQNVVIHPAKTTSVGDNEGDKFGPCDIMSKIMDDMDKNKLSITKKNPDIRNARTANFKLDDKEWRRMILDVAQLIHCDDEMLNFDLQPVEVPILPQTYLKKRSLLGKADMLIKKLKVSTESENIRDELILEFKRFPPETVVNFILYGLTNDNENTLTKTYHPLLLVTKLQWLFLKLMTQLEQANMRNIFELYLQTAERLFYRYCSRARVVPLTRLYVAICKLHGNVNRVRKLCCEAFYYMENLAVILLHTVLLSWIEIFPMHDNMKLKFIYLIFYRFPHS</sequence>
<evidence type="ECO:0000313" key="3">
    <source>
        <dbReference type="EMBL" id="VEN44708.1"/>
    </source>
</evidence>
<evidence type="ECO:0000256" key="1">
    <source>
        <dbReference type="SAM" id="Coils"/>
    </source>
</evidence>
<name>A0A653C9X9_CALMS</name>
<dbReference type="OrthoDB" id="6784272at2759"/>
<proteinExistence type="predicted"/>